<dbReference type="SUPFAM" id="SSF55469">
    <property type="entry name" value="FMN-dependent nitroreductase-like"/>
    <property type="match status" value="1"/>
</dbReference>
<evidence type="ECO:0000313" key="3">
    <source>
        <dbReference type="EMBL" id="MPM52610.1"/>
    </source>
</evidence>
<dbReference type="PANTHER" id="PTHR23026:SF125">
    <property type="entry name" value="OXYGEN-INSENSITIVE NAD(P)H NITROREDUCTASE"/>
    <property type="match status" value="1"/>
</dbReference>
<dbReference type="Gene3D" id="3.40.109.10">
    <property type="entry name" value="NADH Oxidase"/>
    <property type="match status" value="1"/>
</dbReference>
<dbReference type="PANTHER" id="PTHR23026">
    <property type="entry name" value="NADPH NITROREDUCTASE"/>
    <property type="match status" value="1"/>
</dbReference>
<dbReference type="EMBL" id="VSSQ01013942">
    <property type="protein sequence ID" value="MPM52610.1"/>
    <property type="molecule type" value="Genomic_DNA"/>
</dbReference>
<feature type="domain" description="Nitroreductase" evidence="2">
    <location>
        <begin position="10"/>
        <end position="156"/>
    </location>
</feature>
<dbReference type="InterPro" id="IPR050627">
    <property type="entry name" value="Nitroreductase/BluB"/>
</dbReference>
<dbReference type="InterPro" id="IPR000415">
    <property type="entry name" value="Nitroreductase-like"/>
</dbReference>
<dbReference type="InterPro" id="IPR029479">
    <property type="entry name" value="Nitroreductase"/>
</dbReference>
<reference evidence="3" key="1">
    <citation type="submission" date="2019-08" db="EMBL/GenBank/DDBJ databases">
        <authorList>
            <person name="Kucharzyk K."/>
            <person name="Murdoch R.W."/>
            <person name="Higgins S."/>
            <person name="Loffler F."/>
        </authorList>
    </citation>
    <scope>NUCLEOTIDE SEQUENCE</scope>
</reference>
<dbReference type="Pfam" id="PF00881">
    <property type="entry name" value="Nitroreductase"/>
    <property type="match status" value="1"/>
</dbReference>
<proteinExistence type="predicted"/>
<organism evidence="3">
    <name type="scientific">bioreactor metagenome</name>
    <dbReference type="NCBI Taxonomy" id="1076179"/>
    <lineage>
        <taxon>unclassified sequences</taxon>
        <taxon>metagenomes</taxon>
        <taxon>ecological metagenomes</taxon>
    </lineage>
</organism>
<dbReference type="CDD" id="cd02136">
    <property type="entry name" value="PnbA_NfnB-like"/>
    <property type="match status" value="1"/>
</dbReference>
<dbReference type="AlphaFoldDB" id="A0A645AHE4"/>
<evidence type="ECO:0000259" key="2">
    <source>
        <dbReference type="Pfam" id="PF00881"/>
    </source>
</evidence>
<accession>A0A645AHE4</accession>
<gene>
    <name evidence="3" type="ORF">SDC9_99370</name>
</gene>
<evidence type="ECO:0000256" key="1">
    <source>
        <dbReference type="ARBA" id="ARBA00023027"/>
    </source>
</evidence>
<dbReference type="GO" id="GO:0046256">
    <property type="term" value="P:2,4,6-trinitrotoluene catabolic process"/>
    <property type="evidence" value="ECO:0007669"/>
    <property type="project" value="TreeGrafter"/>
</dbReference>
<keyword evidence="1" id="KW-0520">NAD</keyword>
<comment type="caution">
    <text evidence="3">The sequence shown here is derived from an EMBL/GenBank/DDBJ whole genome shotgun (WGS) entry which is preliminary data.</text>
</comment>
<name>A0A645AHE4_9ZZZZ</name>
<dbReference type="GO" id="GO:0005829">
    <property type="term" value="C:cytosol"/>
    <property type="evidence" value="ECO:0007669"/>
    <property type="project" value="TreeGrafter"/>
</dbReference>
<protein>
    <recommendedName>
        <fullName evidence="2">Nitroreductase domain-containing protein</fullName>
    </recommendedName>
</protein>
<dbReference type="GO" id="GO:0046857">
    <property type="term" value="F:oxidoreductase activity, acting on other nitrogenous compounds as donors, with NAD or NADP as acceptor"/>
    <property type="evidence" value="ECO:0007669"/>
    <property type="project" value="TreeGrafter"/>
</dbReference>
<sequence>MIKNETIETIKKRRSCRAYKPVQITDEELDTVLDAGTWAPTSMGKQSPILVSVQDKETIAELSRVNAEIFGRPGTDPFYGAPTAILVLSDADRVTCVEDGSLALGNMMNAAASIGLGSCWIHRAKETFEREEGKALLEKWGIKGNYRGIGYCILGYSAEAEKTPAPRKTDYITKIK</sequence>